<organism evidence="6 7">
    <name type="scientific">Actinomycetospora chibensis</name>
    <dbReference type="NCBI Taxonomy" id="663606"/>
    <lineage>
        <taxon>Bacteria</taxon>
        <taxon>Bacillati</taxon>
        <taxon>Actinomycetota</taxon>
        <taxon>Actinomycetes</taxon>
        <taxon>Pseudonocardiales</taxon>
        <taxon>Pseudonocardiaceae</taxon>
        <taxon>Actinomycetospora</taxon>
    </lineage>
</organism>
<dbReference type="SUPFAM" id="SSF55781">
    <property type="entry name" value="GAF domain-like"/>
    <property type="match status" value="1"/>
</dbReference>
<keyword evidence="2" id="KW-0418">Kinase</keyword>
<name>A0ABV9REM8_9PSEU</name>
<keyword evidence="3" id="KW-0805">Transcription regulation</keyword>
<dbReference type="Gene3D" id="1.10.10.10">
    <property type="entry name" value="Winged helix-like DNA-binding domain superfamily/Winged helix DNA-binding domain"/>
    <property type="match status" value="1"/>
</dbReference>
<reference evidence="7" key="1">
    <citation type="journal article" date="2019" name="Int. J. Syst. Evol. Microbiol.">
        <title>The Global Catalogue of Microorganisms (GCM) 10K type strain sequencing project: providing services to taxonomists for standard genome sequencing and annotation.</title>
        <authorList>
            <consortium name="The Broad Institute Genomics Platform"/>
            <consortium name="The Broad Institute Genome Sequencing Center for Infectious Disease"/>
            <person name="Wu L."/>
            <person name="Ma J."/>
        </authorList>
    </citation>
    <scope>NUCLEOTIDE SEQUENCE [LARGE SCALE GENOMIC DNA]</scope>
    <source>
        <strain evidence="7">CCUG 50347</strain>
    </source>
</reference>
<evidence type="ECO:0000313" key="6">
    <source>
        <dbReference type="EMBL" id="MFC4832646.1"/>
    </source>
</evidence>
<evidence type="ECO:0000313" key="7">
    <source>
        <dbReference type="Proteomes" id="UP001595909"/>
    </source>
</evidence>
<dbReference type="SUPFAM" id="SSF52172">
    <property type="entry name" value="CheY-like"/>
    <property type="match status" value="1"/>
</dbReference>
<dbReference type="Pfam" id="PF13185">
    <property type="entry name" value="GAF_2"/>
    <property type="match status" value="1"/>
</dbReference>
<dbReference type="RefSeq" id="WP_274191535.1">
    <property type="nucleotide sequence ID" value="NZ_BAABHN010000020.1"/>
</dbReference>
<dbReference type="SMART" id="SM01012">
    <property type="entry name" value="ANTAR"/>
    <property type="match status" value="1"/>
</dbReference>
<dbReference type="InterPro" id="IPR036388">
    <property type="entry name" value="WH-like_DNA-bd_sf"/>
</dbReference>
<dbReference type="EMBL" id="JBHSIM010000020">
    <property type="protein sequence ID" value="MFC4832646.1"/>
    <property type="molecule type" value="Genomic_DNA"/>
</dbReference>
<dbReference type="InterPro" id="IPR029016">
    <property type="entry name" value="GAF-like_dom_sf"/>
</dbReference>
<dbReference type="Proteomes" id="UP001595909">
    <property type="component" value="Unassembled WGS sequence"/>
</dbReference>
<accession>A0ABV9REM8</accession>
<dbReference type="InterPro" id="IPR012074">
    <property type="entry name" value="GAF_ANTAR"/>
</dbReference>
<sequence length="249" mass="26764">MGDQQPVSTGERAGVELARALEEAARGLVERGADEDVEHTLQLIVRGAIHTIPHVEQAGVSLVERGGIVTARAPSNDVVRELDELQTQLGEGPCLDSIWYEQRTVIEDITQVRARWPRWAVEAERRGIGSLMAFQLFTDKGSAGALNLYASETGVFDEATTDTGSLFATQAALVLHGARRVHGMAGALASRDVIGQAKGILIERMGVGPERAFAILVESSQQTNIKLVDVATWLVGEAQKPGRRGGHGR</sequence>
<keyword evidence="1" id="KW-0808">Transferase</keyword>
<dbReference type="InterPro" id="IPR011006">
    <property type="entry name" value="CheY-like_superfamily"/>
</dbReference>
<feature type="domain" description="ANTAR" evidence="5">
    <location>
        <begin position="174"/>
        <end position="235"/>
    </location>
</feature>
<dbReference type="InterPro" id="IPR005561">
    <property type="entry name" value="ANTAR"/>
</dbReference>
<dbReference type="PIRSF" id="PIRSF036625">
    <property type="entry name" value="GAF_ANTAR"/>
    <property type="match status" value="1"/>
</dbReference>
<gene>
    <name evidence="6" type="ORF">ACFPEL_09515</name>
</gene>
<dbReference type="InterPro" id="IPR003018">
    <property type="entry name" value="GAF"/>
</dbReference>
<protein>
    <submittedName>
        <fullName evidence="6">GAF and ANTAR domain-containing protein</fullName>
    </submittedName>
</protein>
<keyword evidence="7" id="KW-1185">Reference proteome</keyword>
<proteinExistence type="predicted"/>
<comment type="caution">
    <text evidence="6">The sequence shown here is derived from an EMBL/GenBank/DDBJ whole genome shotgun (WGS) entry which is preliminary data.</text>
</comment>
<keyword evidence="4" id="KW-0804">Transcription</keyword>
<evidence type="ECO:0000259" key="5">
    <source>
        <dbReference type="PROSITE" id="PS50921"/>
    </source>
</evidence>
<dbReference type="PROSITE" id="PS50921">
    <property type="entry name" value="ANTAR"/>
    <property type="match status" value="1"/>
</dbReference>
<dbReference type="Gene3D" id="3.30.450.40">
    <property type="match status" value="1"/>
</dbReference>
<evidence type="ECO:0000256" key="4">
    <source>
        <dbReference type="ARBA" id="ARBA00023163"/>
    </source>
</evidence>
<dbReference type="Pfam" id="PF03861">
    <property type="entry name" value="ANTAR"/>
    <property type="match status" value="1"/>
</dbReference>
<evidence type="ECO:0000256" key="1">
    <source>
        <dbReference type="ARBA" id="ARBA00022679"/>
    </source>
</evidence>
<evidence type="ECO:0000256" key="3">
    <source>
        <dbReference type="ARBA" id="ARBA00023015"/>
    </source>
</evidence>
<evidence type="ECO:0000256" key="2">
    <source>
        <dbReference type="ARBA" id="ARBA00022777"/>
    </source>
</evidence>